<keyword evidence="2" id="KW-0813">Transport</keyword>
<dbReference type="PROSITE" id="PS50850">
    <property type="entry name" value="MFS"/>
    <property type="match status" value="1"/>
</dbReference>
<evidence type="ECO:0000256" key="5">
    <source>
        <dbReference type="ARBA" id="ARBA00023136"/>
    </source>
</evidence>
<dbReference type="Gene3D" id="1.20.1250.20">
    <property type="entry name" value="MFS general substrate transporter like domains"/>
    <property type="match status" value="1"/>
</dbReference>
<comment type="subcellular location">
    <subcellularLocation>
        <location evidence="1">Membrane</location>
        <topology evidence="1">Multi-pass membrane protein</topology>
    </subcellularLocation>
</comment>
<dbReference type="PANTHER" id="PTHR42718">
    <property type="entry name" value="MAJOR FACILITATOR SUPERFAMILY MULTIDRUG TRANSPORTER MFSC"/>
    <property type="match status" value="1"/>
</dbReference>
<accession>A0ABX2ZYR8</accession>
<keyword evidence="4 6" id="KW-1133">Transmembrane helix</keyword>
<reference evidence="8 9" key="1">
    <citation type="submission" date="2016-08" db="EMBL/GenBank/DDBJ databases">
        <title>Draft genome sequence of Candidatus Piscirickettsia litoralis, from seawater.</title>
        <authorList>
            <person name="Wan X."/>
            <person name="Lee A.J."/>
            <person name="Hou S."/>
            <person name="Donachie S.P."/>
        </authorList>
    </citation>
    <scope>NUCLEOTIDE SEQUENCE [LARGE SCALE GENOMIC DNA]</scope>
    <source>
        <strain evidence="8 9">Y2</strain>
    </source>
</reference>
<feature type="transmembrane region" description="Helical" evidence="6">
    <location>
        <begin position="160"/>
        <end position="179"/>
    </location>
</feature>
<feature type="transmembrane region" description="Helical" evidence="6">
    <location>
        <begin position="99"/>
        <end position="121"/>
    </location>
</feature>
<dbReference type="EMBL" id="MDTU01000001">
    <property type="protein sequence ID" value="ODN41741.1"/>
    <property type="molecule type" value="Genomic_DNA"/>
</dbReference>
<evidence type="ECO:0000256" key="3">
    <source>
        <dbReference type="ARBA" id="ARBA00022692"/>
    </source>
</evidence>
<dbReference type="Proteomes" id="UP000094329">
    <property type="component" value="Unassembled WGS sequence"/>
</dbReference>
<evidence type="ECO:0000256" key="4">
    <source>
        <dbReference type="ARBA" id="ARBA00022989"/>
    </source>
</evidence>
<protein>
    <recommendedName>
        <fullName evidence="7">Major facilitator superfamily (MFS) profile domain-containing protein</fullName>
    </recommendedName>
</protein>
<feature type="transmembrane region" description="Helical" evidence="6">
    <location>
        <begin position="128"/>
        <end position="148"/>
    </location>
</feature>
<gene>
    <name evidence="8" type="ORF">BGC07_00495</name>
</gene>
<organism evidence="8 9">
    <name type="scientific">Piscirickettsia litoralis</name>
    <dbReference type="NCBI Taxonomy" id="1891921"/>
    <lineage>
        <taxon>Bacteria</taxon>
        <taxon>Pseudomonadati</taxon>
        <taxon>Pseudomonadota</taxon>
        <taxon>Gammaproteobacteria</taxon>
        <taxon>Thiotrichales</taxon>
        <taxon>Piscirickettsiaceae</taxon>
        <taxon>Piscirickettsia</taxon>
    </lineage>
</organism>
<evidence type="ECO:0000259" key="7">
    <source>
        <dbReference type="PROSITE" id="PS50850"/>
    </source>
</evidence>
<dbReference type="Pfam" id="PF07690">
    <property type="entry name" value="MFS_1"/>
    <property type="match status" value="1"/>
</dbReference>
<name>A0ABX2ZYR8_9GAMM</name>
<evidence type="ECO:0000256" key="1">
    <source>
        <dbReference type="ARBA" id="ARBA00004141"/>
    </source>
</evidence>
<sequence length="184" mass="20190">MDRKSLPILLIAWIFVIYEYAVRVSDSVILPSLSVHLSLSAAQLSGLSSAYYISYVLFMIPAGILIDRYGLHRTWLIAISLLILGCVLFAWAPSLTVLIIARILMGLGSNFAVIGTLALSIGFKRKGLLIGLTMAFCMFGAFLGQGPWLFITNILGHWQLTYWLAAAIGCILLIVWAIIGKKVD</sequence>
<dbReference type="RefSeq" id="WP_069311543.1">
    <property type="nucleotide sequence ID" value="NZ_MDTU01000001.1"/>
</dbReference>
<keyword evidence="3 6" id="KW-0812">Transmembrane</keyword>
<evidence type="ECO:0000256" key="2">
    <source>
        <dbReference type="ARBA" id="ARBA00022448"/>
    </source>
</evidence>
<feature type="transmembrane region" description="Helical" evidence="6">
    <location>
        <begin position="45"/>
        <end position="66"/>
    </location>
</feature>
<keyword evidence="5 6" id="KW-0472">Membrane</keyword>
<feature type="transmembrane region" description="Helical" evidence="6">
    <location>
        <begin position="75"/>
        <end position="93"/>
    </location>
</feature>
<feature type="domain" description="Major facilitator superfamily (MFS) profile" evidence="7">
    <location>
        <begin position="5"/>
        <end position="184"/>
    </location>
</feature>
<dbReference type="PANTHER" id="PTHR42718:SF9">
    <property type="entry name" value="MAJOR FACILITATOR SUPERFAMILY MULTIDRUG TRANSPORTER MFSC"/>
    <property type="match status" value="1"/>
</dbReference>
<dbReference type="InterPro" id="IPR011701">
    <property type="entry name" value="MFS"/>
</dbReference>
<proteinExistence type="predicted"/>
<dbReference type="InterPro" id="IPR036259">
    <property type="entry name" value="MFS_trans_sf"/>
</dbReference>
<comment type="caution">
    <text evidence="8">The sequence shown here is derived from an EMBL/GenBank/DDBJ whole genome shotgun (WGS) entry which is preliminary data.</text>
</comment>
<dbReference type="InterPro" id="IPR020846">
    <property type="entry name" value="MFS_dom"/>
</dbReference>
<evidence type="ECO:0000313" key="8">
    <source>
        <dbReference type="EMBL" id="ODN41741.1"/>
    </source>
</evidence>
<dbReference type="SUPFAM" id="SSF103473">
    <property type="entry name" value="MFS general substrate transporter"/>
    <property type="match status" value="1"/>
</dbReference>
<evidence type="ECO:0000256" key="6">
    <source>
        <dbReference type="SAM" id="Phobius"/>
    </source>
</evidence>
<keyword evidence="9" id="KW-1185">Reference proteome</keyword>
<evidence type="ECO:0000313" key="9">
    <source>
        <dbReference type="Proteomes" id="UP000094329"/>
    </source>
</evidence>